<dbReference type="Pfam" id="PF00589">
    <property type="entry name" value="Phage_integrase"/>
    <property type="match status" value="1"/>
</dbReference>
<dbReference type="GO" id="GO:0006310">
    <property type="term" value="P:DNA recombination"/>
    <property type="evidence" value="ECO:0007669"/>
    <property type="project" value="UniProtKB-KW"/>
</dbReference>
<dbReference type="InterPro" id="IPR050090">
    <property type="entry name" value="Tyrosine_recombinase_XerCD"/>
</dbReference>
<dbReference type="Proteomes" id="UP000297225">
    <property type="component" value="Unassembled WGS sequence"/>
</dbReference>
<dbReference type="PROSITE" id="PS51898">
    <property type="entry name" value="TYR_RECOMBINASE"/>
    <property type="match status" value="1"/>
</dbReference>
<dbReference type="CDD" id="cd01185">
    <property type="entry name" value="INTN1_C_like"/>
    <property type="match status" value="1"/>
</dbReference>
<dbReference type="RefSeq" id="WP_167657149.1">
    <property type="nucleotide sequence ID" value="NZ_SPNC01000158.1"/>
</dbReference>
<dbReference type="Gene3D" id="1.10.443.10">
    <property type="entry name" value="Intergrase catalytic core"/>
    <property type="match status" value="1"/>
</dbReference>
<accession>A0A4Y8WML1</accession>
<feature type="non-terminal residue" evidence="3">
    <location>
        <position position="1"/>
    </location>
</feature>
<sequence length="196" mass="22634">ELYKVLQTPIKDRYINYIRHLFVFCCFTGIAITDLQELTPKHIHQNTDGSRELRLTRKKTGVEAIIPLLPMAEEIMAYYKVERRKDNEPLFERITRRRVSGAIKLAGEILQIKKGLTFHMARHTFATTICLSNGIPMETLSKILGHRSIATTQIYAKVVDKKISNDMQQLVNTQKEQLAQFTYSIKQNNLSNTQIL</sequence>
<feature type="domain" description="Tyr recombinase" evidence="2">
    <location>
        <begin position="1"/>
        <end position="168"/>
    </location>
</feature>
<dbReference type="AlphaFoldDB" id="A0A4Y8WML1"/>
<name>A0A4Y8WML1_9PORP</name>
<proteinExistence type="predicted"/>
<comment type="caution">
    <text evidence="3">The sequence shown here is derived from an EMBL/GenBank/DDBJ whole genome shotgun (WGS) entry which is preliminary data.</text>
</comment>
<dbReference type="InterPro" id="IPR013762">
    <property type="entry name" value="Integrase-like_cat_sf"/>
</dbReference>
<dbReference type="GO" id="GO:0003677">
    <property type="term" value="F:DNA binding"/>
    <property type="evidence" value="ECO:0007669"/>
    <property type="project" value="InterPro"/>
</dbReference>
<evidence type="ECO:0000259" key="2">
    <source>
        <dbReference type="PROSITE" id="PS51898"/>
    </source>
</evidence>
<dbReference type="PANTHER" id="PTHR30349:SF64">
    <property type="entry name" value="PROPHAGE INTEGRASE INTD-RELATED"/>
    <property type="match status" value="1"/>
</dbReference>
<dbReference type="GO" id="GO:0015074">
    <property type="term" value="P:DNA integration"/>
    <property type="evidence" value="ECO:0007669"/>
    <property type="project" value="InterPro"/>
</dbReference>
<organism evidence="3 4">
    <name type="scientific">Porphyromonas levii</name>
    <dbReference type="NCBI Taxonomy" id="28114"/>
    <lineage>
        <taxon>Bacteria</taxon>
        <taxon>Pseudomonadati</taxon>
        <taxon>Bacteroidota</taxon>
        <taxon>Bacteroidia</taxon>
        <taxon>Bacteroidales</taxon>
        <taxon>Porphyromonadaceae</taxon>
        <taxon>Porphyromonas</taxon>
    </lineage>
</organism>
<evidence type="ECO:0000313" key="4">
    <source>
        <dbReference type="Proteomes" id="UP000297225"/>
    </source>
</evidence>
<gene>
    <name evidence="3" type="ORF">E4P47_08395</name>
</gene>
<protein>
    <submittedName>
        <fullName evidence="3">Site-specific integrase</fullName>
    </submittedName>
</protein>
<dbReference type="EMBL" id="SPNC01000158">
    <property type="protein sequence ID" value="TFH94230.1"/>
    <property type="molecule type" value="Genomic_DNA"/>
</dbReference>
<dbReference type="InterPro" id="IPR011010">
    <property type="entry name" value="DNA_brk_join_enz"/>
</dbReference>
<dbReference type="InterPro" id="IPR002104">
    <property type="entry name" value="Integrase_catalytic"/>
</dbReference>
<keyword evidence="4" id="KW-1185">Reference proteome</keyword>
<evidence type="ECO:0000313" key="3">
    <source>
        <dbReference type="EMBL" id="TFH94230.1"/>
    </source>
</evidence>
<dbReference type="SUPFAM" id="SSF56349">
    <property type="entry name" value="DNA breaking-rejoining enzymes"/>
    <property type="match status" value="1"/>
</dbReference>
<keyword evidence="1" id="KW-0233">DNA recombination</keyword>
<dbReference type="PANTHER" id="PTHR30349">
    <property type="entry name" value="PHAGE INTEGRASE-RELATED"/>
    <property type="match status" value="1"/>
</dbReference>
<reference evidence="3 4" key="1">
    <citation type="submission" date="2019-03" db="EMBL/GenBank/DDBJ databases">
        <title>Porphyromonas levii Isolated from the Uterus of Dairy Cows.</title>
        <authorList>
            <person name="Francis A.M."/>
        </authorList>
    </citation>
    <scope>NUCLEOTIDE SEQUENCE [LARGE SCALE GENOMIC DNA]</scope>
    <source>
        <strain evidence="3 4">AF5678</strain>
    </source>
</reference>
<evidence type="ECO:0000256" key="1">
    <source>
        <dbReference type="ARBA" id="ARBA00023172"/>
    </source>
</evidence>